<dbReference type="EMBL" id="JBIGIA010000005">
    <property type="protein sequence ID" value="MFG6456753.1"/>
    <property type="molecule type" value="Genomic_DNA"/>
</dbReference>
<keyword evidence="1" id="KW-0812">Transmembrane</keyword>
<keyword evidence="3" id="KW-1185">Reference proteome</keyword>
<keyword evidence="1" id="KW-0472">Membrane</keyword>
<comment type="caution">
    <text evidence="2">The sequence shown here is derived from an EMBL/GenBank/DDBJ whole genome shotgun (WGS) entry which is preliminary data.</text>
</comment>
<dbReference type="InterPro" id="IPR036249">
    <property type="entry name" value="Thioredoxin-like_sf"/>
</dbReference>
<dbReference type="RefSeq" id="WP_394487529.1">
    <property type="nucleotide sequence ID" value="NZ_JBIGIA010000005.1"/>
</dbReference>
<evidence type="ECO:0000313" key="3">
    <source>
        <dbReference type="Proteomes" id="UP001606305"/>
    </source>
</evidence>
<organism evidence="2 3">
    <name type="scientific">Pelomonas nitida</name>
    <dbReference type="NCBI Taxonomy" id="3299027"/>
    <lineage>
        <taxon>Bacteria</taxon>
        <taxon>Pseudomonadati</taxon>
        <taxon>Pseudomonadota</taxon>
        <taxon>Betaproteobacteria</taxon>
        <taxon>Burkholderiales</taxon>
        <taxon>Sphaerotilaceae</taxon>
        <taxon>Roseateles</taxon>
    </lineage>
</organism>
<proteinExistence type="predicted"/>
<feature type="transmembrane region" description="Helical" evidence="1">
    <location>
        <begin position="46"/>
        <end position="67"/>
    </location>
</feature>
<keyword evidence="1" id="KW-1133">Transmembrane helix</keyword>
<dbReference type="Proteomes" id="UP001606305">
    <property type="component" value="Unassembled WGS sequence"/>
</dbReference>
<reference evidence="2 3" key="1">
    <citation type="submission" date="2024-09" db="EMBL/GenBank/DDBJ databases">
        <title>Novel species of the genus Pelomonas and Roseateles isolated from streams.</title>
        <authorList>
            <person name="Lu H."/>
        </authorList>
    </citation>
    <scope>NUCLEOTIDE SEQUENCE [LARGE SCALE GENOMIC DNA]</scope>
    <source>
        <strain evidence="2 3">BYS96W</strain>
    </source>
</reference>
<sequence>MSGSNTSAPGSVAPSSPEPLSFAVHSLPDPRALGSSAQQRAGRWKMLLLLALCAAPVVASYFTFYVVKPRGTAYGELITPTVEIPADLPLTDLQGRAVQAESLKGQWLLVAVQPAACGAACERQLYVQRQLREMLGKERGRVDKLWLIPQDAAPAALRPELLAAVSQQGIEVQVLQVPRAQLEAWLKPAPGHALADHFYVVDPMGRWMLRAPGDPDPKKFKADLDKLLRASAGWDKAGR</sequence>
<evidence type="ECO:0000313" key="2">
    <source>
        <dbReference type="EMBL" id="MFG6456753.1"/>
    </source>
</evidence>
<dbReference type="SUPFAM" id="SSF52833">
    <property type="entry name" value="Thioredoxin-like"/>
    <property type="match status" value="1"/>
</dbReference>
<dbReference type="Gene3D" id="3.40.30.10">
    <property type="entry name" value="Glutaredoxin"/>
    <property type="match status" value="1"/>
</dbReference>
<protein>
    <submittedName>
        <fullName evidence="2">SCO family protein</fullName>
    </submittedName>
</protein>
<name>A0ABW7G479_9BURK</name>
<accession>A0ABW7G479</accession>
<gene>
    <name evidence="2" type="ORF">ACG00X_07900</name>
</gene>
<evidence type="ECO:0000256" key="1">
    <source>
        <dbReference type="SAM" id="Phobius"/>
    </source>
</evidence>